<keyword evidence="7 13" id="KW-0653">Protein transport</keyword>
<keyword evidence="5 13" id="KW-1003">Cell membrane</keyword>
<dbReference type="GO" id="GO:0015031">
    <property type="term" value="P:protein transport"/>
    <property type="evidence" value="ECO:0007669"/>
    <property type="project" value="UniProtKB-KW"/>
</dbReference>
<evidence type="ECO:0000256" key="4">
    <source>
        <dbReference type="ARBA" id="ARBA00022448"/>
    </source>
</evidence>
<dbReference type="AlphaFoldDB" id="A0A317DWY6"/>
<comment type="caution">
    <text evidence="17">The sequence shown here is derived from an EMBL/GenBank/DDBJ whole genome shotgun (WGS) entry which is preliminary data.</text>
</comment>
<gene>
    <name evidence="13" type="primary">yidC</name>
    <name evidence="17" type="ORF">DKG75_17180</name>
</gene>
<dbReference type="InterPro" id="IPR001708">
    <property type="entry name" value="YidC/ALB3/OXA1/COX18"/>
</dbReference>
<keyword evidence="9 13" id="KW-0472">Membrane</keyword>
<sequence length="602" mass="66234">MLENRNLIMAIAASILILLGFQFFVDGPRQRQRQEEAAIAAATAPAATGAATPAAVPPGDAALVGPAQLLDRDSALGQSQRIPIETAKLHGSIALTGGRIDDVTLRAYRETVDPASPEIKLFSPLASRTPYYAEFGWTAVQGSAVKLPGADSVWTGAGKLTEATPVTLTFDNGEGLVFTRTIAVDANYMFSIEDRVQNNSGAPVALFTRALVARVETPQTEGLFILHEGPIGVLAGQLQEHDYQHLREETVPETKSKGGWIGITDKYWLAAVIPDQAANVTGRFDHAKIGNRDRYETSYLGEATTVAPGAAGTVSHRLFAGAKIVDLLQAYRDNLGINMFEYAVDFGWFFFLTKPIFLVLDFLYRQVGNFGVAILILTLFIKGLFYPLANKSYRAMNKMKDVQPEMMALRERFADDKARQQQELMALYKREKINPLAGCLPILVQIPVFFSLYKVLYVTIEMRHAPFFGWIQDLSAPDPTHVLNLFGLIPWDPPSFLALGVWPVLMGISMWLQQKMNPAPPDPIQQRVFMFMPIIFTFFLASFPAGLVIYWTWNNVLSIAQQWLIRRQEPPKPAVAAAAAGTAKATPAKPSNPTGGRPPGKR</sequence>
<dbReference type="GO" id="GO:0032977">
    <property type="term" value="F:membrane insertase activity"/>
    <property type="evidence" value="ECO:0007669"/>
    <property type="project" value="InterPro"/>
</dbReference>
<evidence type="ECO:0000259" key="16">
    <source>
        <dbReference type="Pfam" id="PF14849"/>
    </source>
</evidence>
<evidence type="ECO:0000256" key="7">
    <source>
        <dbReference type="ARBA" id="ARBA00022927"/>
    </source>
</evidence>
<feature type="transmembrane region" description="Helical" evidence="13">
    <location>
        <begin position="433"/>
        <end position="453"/>
    </location>
</feature>
<proteinExistence type="inferred from homology"/>
<keyword evidence="4 13" id="KW-0813">Transport</keyword>
<evidence type="ECO:0000256" key="5">
    <source>
        <dbReference type="ARBA" id="ARBA00022475"/>
    </source>
</evidence>
<dbReference type="InterPro" id="IPR038221">
    <property type="entry name" value="YidC_periplasmic_sf"/>
</dbReference>
<dbReference type="Proteomes" id="UP000246077">
    <property type="component" value="Unassembled WGS sequence"/>
</dbReference>
<accession>A0A317DWY6</accession>
<evidence type="ECO:0000256" key="14">
    <source>
        <dbReference type="SAM" id="MobiDB-lite"/>
    </source>
</evidence>
<dbReference type="PRINTS" id="PR01900">
    <property type="entry name" value="YIDCPROTEIN"/>
</dbReference>
<evidence type="ECO:0000256" key="8">
    <source>
        <dbReference type="ARBA" id="ARBA00022989"/>
    </source>
</evidence>
<evidence type="ECO:0000256" key="13">
    <source>
        <dbReference type="HAMAP-Rule" id="MF_01810"/>
    </source>
</evidence>
<keyword evidence="6 13" id="KW-0812">Transmembrane</keyword>
<protein>
    <recommendedName>
        <fullName evidence="3 13">Membrane protein insertase YidC</fullName>
    </recommendedName>
    <alternativeName>
        <fullName evidence="12 13">Foldase YidC</fullName>
    </alternativeName>
    <alternativeName>
        <fullName evidence="11 13">Membrane integrase YidC</fullName>
    </alternativeName>
    <alternativeName>
        <fullName evidence="13">Membrane protein YidC</fullName>
    </alternativeName>
</protein>
<evidence type="ECO:0000256" key="1">
    <source>
        <dbReference type="ARBA" id="ARBA00004429"/>
    </source>
</evidence>
<keyword evidence="10 13" id="KW-0143">Chaperone</keyword>
<evidence type="ECO:0000256" key="9">
    <source>
        <dbReference type="ARBA" id="ARBA00023136"/>
    </source>
</evidence>
<evidence type="ECO:0000256" key="6">
    <source>
        <dbReference type="ARBA" id="ARBA00022692"/>
    </source>
</evidence>
<feature type="domain" description="Membrane insertase YidC N-terminal" evidence="16">
    <location>
        <begin position="81"/>
        <end position="358"/>
    </location>
</feature>
<dbReference type="GO" id="GO:0005886">
    <property type="term" value="C:plasma membrane"/>
    <property type="evidence" value="ECO:0007669"/>
    <property type="project" value="UniProtKB-SubCell"/>
</dbReference>
<dbReference type="GO" id="GO:0051205">
    <property type="term" value="P:protein insertion into membrane"/>
    <property type="evidence" value="ECO:0007669"/>
    <property type="project" value="TreeGrafter"/>
</dbReference>
<organism evidence="17 18">
    <name type="scientific">Zavarzinia compransoris</name>
    <dbReference type="NCBI Taxonomy" id="1264899"/>
    <lineage>
        <taxon>Bacteria</taxon>
        <taxon>Pseudomonadati</taxon>
        <taxon>Pseudomonadota</taxon>
        <taxon>Alphaproteobacteria</taxon>
        <taxon>Rhodospirillales</taxon>
        <taxon>Zavarziniaceae</taxon>
        <taxon>Zavarzinia</taxon>
    </lineage>
</organism>
<comment type="similarity">
    <text evidence="2 13">Belongs to the OXA1/ALB3/YidC family. Type 1 subfamily.</text>
</comment>
<dbReference type="InterPro" id="IPR019998">
    <property type="entry name" value="Membr_insert_YidC"/>
</dbReference>
<dbReference type="NCBIfam" id="TIGR03593">
    <property type="entry name" value="yidC_nterm"/>
    <property type="match status" value="1"/>
</dbReference>
<dbReference type="InterPro" id="IPR047196">
    <property type="entry name" value="YidC_ALB_C"/>
</dbReference>
<feature type="transmembrane region" description="Helical" evidence="13">
    <location>
        <begin position="6"/>
        <end position="25"/>
    </location>
</feature>
<keyword evidence="8 13" id="KW-1133">Transmembrane helix</keyword>
<evidence type="ECO:0000256" key="10">
    <source>
        <dbReference type="ARBA" id="ARBA00023186"/>
    </source>
</evidence>
<dbReference type="RefSeq" id="WP_109922883.1">
    <property type="nucleotide sequence ID" value="NZ_QGLF01000005.1"/>
</dbReference>
<dbReference type="PRINTS" id="PR00701">
    <property type="entry name" value="60KDINNERMP"/>
</dbReference>
<evidence type="ECO:0000256" key="11">
    <source>
        <dbReference type="ARBA" id="ARBA00033245"/>
    </source>
</evidence>
<dbReference type="Pfam" id="PF14849">
    <property type="entry name" value="YidC_periplas"/>
    <property type="match status" value="1"/>
</dbReference>
<feature type="domain" description="Membrane insertase YidC/Oxa/ALB C-terminal" evidence="15">
    <location>
        <begin position="370"/>
        <end position="567"/>
    </location>
</feature>
<dbReference type="NCBIfam" id="NF002353">
    <property type="entry name" value="PRK01318.1-4"/>
    <property type="match status" value="1"/>
</dbReference>
<feature type="transmembrane region" description="Helical" evidence="13">
    <location>
        <begin position="370"/>
        <end position="389"/>
    </location>
</feature>
<dbReference type="OrthoDB" id="9780552at2"/>
<comment type="subcellular location">
    <subcellularLocation>
        <location evidence="1">Cell inner membrane</location>
        <topology evidence="1">Multi-pass membrane protein</topology>
    </subcellularLocation>
    <subcellularLocation>
        <location evidence="13">Cell membrane</location>
        <topology evidence="13">Multi-pass membrane protein</topology>
    </subcellularLocation>
</comment>
<evidence type="ECO:0000256" key="2">
    <source>
        <dbReference type="ARBA" id="ARBA00010527"/>
    </source>
</evidence>
<dbReference type="PANTHER" id="PTHR12428:SF65">
    <property type="entry name" value="CYTOCHROME C OXIDASE ASSEMBLY PROTEIN COX18, MITOCHONDRIAL"/>
    <property type="match status" value="1"/>
</dbReference>
<dbReference type="InterPro" id="IPR028055">
    <property type="entry name" value="YidC/Oxa/ALB_C"/>
</dbReference>
<dbReference type="Pfam" id="PF02096">
    <property type="entry name" value="60KD_IMP"/>
    <property type="match status" value="1"/>
</dbReference>
<dbReference type="EMBL" id="QGLF01000005">
    <property type="protein sequence ID" value="PWR19199.1"/>
    <property type="molecule type" value="Genomic_DNA"/>
</dbReference>
<evidence type="ECO:0000256" key="3">
    <source>
        <dbReference type="ARBA" id="ARBA00015325"/>
    </source>
</evidence>
<dbReference type="NCBIfam" id="TIGR03592">
    <property type="entry name" value="yidC_oxa1_cterm"/>
    <property type="match status" value="1"/>
</dbReference>
<comment type="subunit">
    <text evidence="13">Interacts with the Sec translocase complex via SecD. Specifically interacts with transmembrane segments of nascent integral membrane proteins during membrane integration.</text>
</comment>
<dbReference type="PANTHER" id="PTHR12428">
    <property type="entry name" value="OXA1"/>
    <property type="match status" value="1"/>
</dbReference>
<dbReference type="CDD" id="cd19961">
    <property type="entry name" value="EcYidC-like_peri"/>
    <property type="match status" value="1"/>
</dbReference>
<reference evidence="18" key="1">
    <citation type="submission" date="2018-05" db="EMBL/GenBank/DDBJ databases">
        <title>Zavarzinia sp. HR-AS.</title>
        <authorList>
            <person name="Lee Y."/>
            <person name="Jeon C.O."/>
        </authorList>
    </citation>
    <scope>NUCLEOTIDE SEQUENCE [LARGE SCALE GENOMIC DNA]</scope>
    <source>
        <strain evidence="18">DSM 1231</strain>
    </source>
</reference>
<dbReference type="HAMAP" id="MF_01810">
    <property type="entry name" value="YidC_type1"/>
    <property type="match status" value="1"/>
</dbReference>
<feature type="transmembrane region" description="Helical" evidence="13">
    <location>
        <begin position="528"/>
        <end position="553"/>
    </location>
</feature>
<evidence type="ECO:0000313" key="18">
    <source>
        <dbReference type="Proteomes" id="UP000246077"/>
    </source>
</evidence>
<dbReference type="CDD" id="cd20070">
    <property type="entry name" value="5TM_YidC_Alb3"/>
    <property type="match status" value="1"/>
</dbReference>
<name>A0A317DWY6_9PROT</name>
<dbReference type="Gene3D" id="2.70.98.90">
    <property type="match status" value="1"/>
</dbReference>
<dbReference type="InterPro" id="IPR028053">
    <property type="entry name" value="Membr_insert_YidC_N"/>
</dbReference>
<feature type="compositionally biased region" description="Low complexity" evidence="14">
    <location>
        <begin position="575"/>
        <end position="589"/>
    </location>
</feature>
<evidence type="ECO:0000256" key="12">
    <source>
        <dbReference type="ARBA" id="ARBA00033342"/>
    </source>
</evidence>
<feature type="region of interest" description="Disordered" evidence="14">
    <location>
        <begin position="575"/>
        <end position="602"/>
    </location>
</feature>
<comment type="function">
    <text evidence="13">Required for the insertion and/or proper folding and/or complex formation of integral membrane proteins into the membrane. Involved in integration of membrane proteins that insert both dependently and independently of the Sec translocase complex, as well as at least some lipoproteins. Aids folding of multispanning membrane proteins.</text>
</comment>
<evidence type="ECO:0000259" key="15">
    <source>
        <dbReference type="Pfam" id="PF02096"/>
    </source>
</evidence>
<evidence type="ECO:0000313" key="17">
    <source>
        <dbReference type="EMBL" id="PWR19199.1"/>
    </source>
</evidence>
<keyword evidence="18" id="KW-1185">Reference proteome</keyword>